<keyword evidence="2" id="KW-1185">Reference proteome</keyword>
<dbReference type="Pfam" id="PF11372">
    <property type="entry name" value="DUF3173"/>
    <property type="match status" value="1"/>
</dbReference>
<dbReference type="GeneID" id="75082980"/>
<sequence>MGKQTVNYKDLMSIGFKEHQARDIIHHAKIELVNKGFALYNGKRIGVVPTRAVENIIGFHLYEDSDQDG</sequence>
<evidence type="ECO:0000313" key="2">
    <source>
        <dbReference type="Proteomes" id="UP000616837"/>
    </source>
</evidence>
<protein>
    <submittedName>
        <fullName evidence="1">DUF3173 domain-containing protein</fullName>
    </submittedName>
</protein>
<proteinExistence type="predicted"/>
<dbReference type="EMBL" id="JACSQW010000031">
    <property type="protein sequence ID" value="MBD7895724.1"/>
    <property type="molecule type" value="Genomic_DNA"/>
</dbReference>
<dbReference type="RefSeq" id="WP_191685045.1">
    <property type="nucleotide sequence ID" value="NZ_JACSQW010000031.1"/>
</dbReference>
<accession>A0ABR8PEK5</accession>
<dbReference type="InterPro" id="IPR021512">
    <property type="entry name" value="DUF3173"/>
</dbReference>
<name>A0ABR8PEK5_9LACO</name>
<gene>
    <name evidence="1" type="ORF">H9564_08520</name>
</gene>
<dbReference type="Proteomes" id="UP000616837">
    <property type="component" value="Unassembled WGS sequence"/>
</dbReference>
<comment type="caution">
    <text evidence="1">The sequence shown here is derived from an EMBL/GenBank/DDBJ whole genome shotgun (WGS) entry which is preliminary data.</text>
</comment>
<evidence type="ECO:0000313" key="1">
    <source>
        <dbReference type="EMBL" id="MBD7895724.1"/>
    </source>
</evidence>
<reference evidence="1 2" key="1">
    <citation type="submission" date="2020-08" db="EMBL/GenBank/DDBJ databases">
        <title>A Genomic Blueprint of the Chicken Gut Microbiome.</title>
        <authorList>
            <person name="Gilroy R."/>
            <person name="Ravi A."/>
            <person name="Getino M."/>
            <person name="Pursley I."/>
            <person name="Horton D.L."/>
            <person name="Alikhan N.-F."/>
            <person name="Baker D."/>
            <person name="Gharbi K."/>
            <person name="Hall N."/>
            <person name="Watson M."/>
            <person name="Adriaenssens E.M."/>
            <person name="Foster-Nyarko E."/>
            <person name="Jarju S."/>
            <person name="Secka A."/>
            <person name="Antonio M."/>
            <person name="Oren A."/>
            <person name="Chaudhuri R."/>
            <person name="La Ragione R.M."/>
            <person name="Hildebrand F."/>
            <person name="Pallen M.J."/>
        </authorList>
    </citation>
    <scope>NUCLEOTIDE SEQUENCE [LARGE SCALE GENOMIC DNA]</scope>
    <source>
        <strain evidence="1 2">Sa3CUN2</strain>
    </source>
</reference>
<organism evidence="1 2">
    <name type="scientific">Limosilactobacillus avistercoris</name>
    <dbReference type="NCBI Taxonomy" id="2762243"/>
    <lineage>
        <taxon>Bacteria</taxon>
        <taxon>Bacillati</taxon>
        <taxon>Bacillota</taxon>
        <taxon>Bacilli</taxon>
        <taxon>Lactobacillales</taxon>
        <taxon>Lactobacillaceae</taxon>
        <taxon>Limosilactobacillus</taxon>
    </lineage>
</organism>